<gene>
    <name evidence="1" type="ORF">FHS90_002598</name>
</gene>
<comment type="caution">
    <text evidence="1">The sequence shown here is derived from an EMBL/GenBank/DDBJ whole genome shotgun (WGS) entry which is preliminary data.</text>
</comment>
<evidence type="ECO:0000313" key="2">
    <source>
        <dbReference type="Proteomes" id="UP000563094"/>
    </source>
</evidence>
<dbReference type="AlphaFoldDB" id="A0A839GM31"/>
<accession>A0A839GM31</accession>
<evidence type="ECO:0000313" key="1">
    <source>
        <dbReference type="EMBL" id="MBA9077879.1"/>
    </source>
</evidence>
<proteinExistence type="predicted"/>
<dbReference type="EMBL" id="JACJIQ010000009">
    <property type="protein sequence ID" value="MBA9077879.1"/>
    <property type="molecule type" value="Genomic_DNA"/>
</dbReference>
<name>A0A839GM31_9BACT</name>
<keyword evidence="2" id="KW-1185">Reference proteome</keyword>
<organism evidence="1 2">
    <name type="scientific">Rufibacter quisquiliarum</name>
    <dbReference type="NCBI Taxonomy" id="1549639"/>
    <lineage>
        <taxon>Bacteria</taxon>
        <taxon>Pseudomonadati</taxon>
        <taxon>Bacteroidota</taxon>
        <taxon>Cytophagia</taxon>
        <taxon>Cytophagales</taxon>
        <taxon>Hymenobacteraceae</taxon>
        <taxon>Rufibacter</taxon>
    </lineage>
</organism>
<dbReference type="Proteomes" id="UP000563094">
    <property type="component" value="Unassembled WGS sequence"/>
</dbReference>
<protein>
    <submittedName>
        <fullName evidence="1">Uncharacterized protein</fullName>
    </submittedName>
</protein>
<reference evidence="1 2" key="1">
    <citation type="submission" date="2020-08" db="EMBL/GenBank/DDBJ databases">
        <title>Genomic Encyclopedia of Type Strains, Phase IV (KMG-IV): sequencing the most valuable type-strain genomes for metagenomic binning, comparative biology and taxonomic classification.</title>
        <authorList>
            <person name="Goeker M."/>
        </authorList>
    </citation>
    <scope>NUCLEOTIDE SEQUENCE [LARGE SCALE GENOMIC DNA]</scope>
    <source>
        <strain evidence="1 2">DSM 29854</strain>
    </source>
</reference>
<sequence length="29" mass="3493">MVSDNEKSKLKLNVLKYYEAMVVYNKEKK</sequence>